<evidence type="ECO:0000256" key="2">
    <source>
        <dbReference type="ARBA" id="ARBA00007528"/>
    </source>
</evidence>
<dbReference type="InterPro" id="IPR017853">
    <property type="entry name" value="GH"/>
</dbReference>
<evidence type="ECO:0000256" key="6">
    <source>
        <dbReference type="RuleBase" id="RU361209"/>
    </source>
</evidence>
<dbReference type="GO" id="GO:0071970">
    <property type="term" value="P:fungal-type cell wall (1-&gt;3)-beta-D-glucan biosynthetic process"/>
    <property type="evidence" value="ECO:0007669"/>
    <property type="project" value="TreeGrafter"/>
</dbReference>
<protein>
    <recommendedName>
        <fullName evidence="6">1,3-beta-glucanosyltransferase</fullName>
        <ecNumber evidence="6">2.4.1.-</ecNumber>
    </recommendedName>
</protein>
<keyword evidence="5 6" id="KW-0449">Lipoprotein</keyword>
<name>A0A8A1M3N3_AJECA</name>
<comment type="subcellular location">
    <subcellularLocation>
        <location evidence="1 6">Cell membrane</location>
        <topology evidence="1 6">Lipid-anchor</topology>
        <topology evidence="1 6">GPI-anchor</topology>
    </subcellularLocation>
</comment>
<organism evidence="8 9">
    <name type="scientific">Ajellomyces capsulatus</name>
    <name type="common">Darling's disease fungus</name>
    <name type="synonym">Histoplasma capsulatum</name>
    <dbReference type="NCBI Taxonomy" id="5037"/>
    <lineage>
        <taxon>Eukaryota</taxon>
        <taxon>Fungi</taxon>
        <taxon>Dikarya</taxon>
        <taxon>Ascomycota</taxon>
        <taxon>Pezizomycotina</taxon>
        <taxon>Eurotiomycetes</taxon>
        <taxon>Eurotiomycetidae</taxon>
        <taxon>Onygenales</taxon>
        <taxon>Ajellomycetaceae</taxon>
        <taxon>Histoplasma</taxon>
    </lineage>
</organism>
<feature type="non-terminal residue" evidence="8">
    <location>
        <position position="454"/>
    </location>
</feature>
<dbReference type="GO" id="GO:0031505">
    <property type="term" value="P:fungal-type cell wall organization"/>
    <property type="evidence" value="ECO:0007669"/>
    <property type="project" value="TreeGrafter"/>
</dbReference>
<sequence length="454" mass="50779">MHMVPDGNDSAWAEENPGTVFKHMKLKSTAYFFQTYPKACKRNRRYILVNQYGFRQERFKHPASVAPSALAPSQSMVTSGVTILNAYTPWNEITPTTGFLVSWLTSLLSLPPSISQLSFPSSLILRKGIAYQLTPKDPLVDSEQCKLDSSLMKELGANAIRVYHVDPDGDHEECMKTFADAGIYLFVDLDDFPTQIEGKSPIWSQRQFDAFKLTLDEFQKYDNTAGVFVGNEVLTTANDSVAAPYILSATRDIKAYRDSKNYRKIPVGYSAADIAELRPMLQNYLVCREDESERLDFFALNAYEWCGKSTFEVSGYSNLNDQAEGYPVPIFFSETGCNTVRPREFEDLNAILGPEMTGTWSGAMVYEWIEELNNYGLITYGKPPEGDKSNPSALDGFSRRGTPTPIKPDFTNLKSRFASLSPTGVELSDYSRQASKITAPPCPSSTPHSWDVDP</sequence>
<dbReference type="GO" id="GO:0042124">
    <property type="term" value="F:1,3-beta-glucanosyltransferase activity"/>
    <property type="evidence" value="ECO:0007669"/>
    <property type="project" value="TreeGrafter"/>
</dbReference>
<dbReference type="SUPFAM" id="SSF51445">
    <property type="entry name" value="(Trans)glycosidases"/>
    <property type="match status" value="1"/>
</dbReference>
<dbReference type="OrthoDB" id="421038at2759"/>
<proteinExistence type="inferred from homology"/>
<dbReference type="VEuPathDB" id="FungiDB:I7I51_05022"/>
<dbReference type="Proteomes" id="UP000663671">
    <property type="component" value="Chromosome 4"/>
</dbReference>
<reference evidence="8" key="1">
    <citation type="submission" date="2021-01" db="EMBL/GenBank/DDBJ databases">
        <title>Chromosome-level genome assembly of a human fungal pathogen reveals clustering of transcriptionally co-regulated genes.</title>
        <authorList>
            <person name="Voorhies M."/>
            <person name="Cohen S."/>
            <person name="Shea T.P."/>
            <person name="Petrus S."/>
            <person name="Munoz J.F."/>
            <person name="Poplawski S."/>
            <person name="Goldman W.E."/>
            <person name="Michael T."/>
            <person name="Cuomo C.A."/>
            <person name="Sil A."/>
            <person name="Beyhan S."/>
        </authorList>
    </citation>
    <scope>NUCLEOTIDE SEQUENCE</scope>
    <source>
        <strain evidence="8">WU24</strain>
    </source>
</reference>
<dbReference type="PANTHER" id="PTHR31468:SF8">
    <property type="entry name" value="1,3-BETA-GLUCANOSYLTRANSFERASE GAS2"/>
    <property type="match status" value="1"/>
</dbReference>
<dbReference type="EC" id="2.4.1.-" evidence="6"/>
<dbReference type="PANTHER" id="PTHR31468">
    <property type="entry name" value="1,3-BETA-GLUCANOSYLTRANSFERASE GAS1"/>
    <property type="match status" value="1"/>
</dbReference>
<accession>A0A8A1M3N3</accession>
<comment type="similarity">
    <text evidence="2 6">Belongs to the glycosyl hydrolase 72 family.</text>
</comment>
<evidence type="ECO:0000313" key="9">
    <source>
        <dbReference type="Proteomes" id="UP000663671"/>
    </source>
</evidence>
<dbReference type="EMBL" id="CP069110">
    <property type="protein sequence ID" value="QSS60225.1"/>
    <property type="molecule type" value="Genomic_DNA"/>
</dbReference>
<keyword evidence="3" id="KW-0732">Signal</keyword>
<dbReference type="Pfam" id="PF03198">
    <property type="entry name" value="Glyco_hydro_72"/>
    <property type="match status" value="1"/>
</dbReference>
<dbReference type="GO" id="GO:0005886">
    <property type="term" value="C:plasma membrane"/>
    <property type="evidence" value="ECO:0007669"/>
    <property type="project" value="UniProtKB-SubCell"/>
</dbReference>
<dbReference type="InterPro" id="IPR004886">
    <property type="entry name" value="Glucanosyltransferase"/>
</dbReference>
<evidence type="ECO:0000256" key="7">
    <source>
        <dbReference type="SAM" id="MobiDB-lite"/>
    </source>
</evidence>
<keyword evidence="6" id="KW-0808">Transferase</keyword>
<keyword evidence="6" id="KW-0336">GPI-anchor</keyword>
<evidence type="ECO:0000256" key="5">
    <source>
        <dbReference type="ARBA" id="ARBA00023288"/>
    </source>
</evidence>
<gene>
    <name evidence="8" type="ORF">I7I51_05022</name>
</gene>
<keyword evidence="4" id="KW-0325">Glycoprotein</keyword>
<keyword evidence="6" id="KW-0472">Membrane</keyword>
<evidence type="ECO:0000313" key="8">
    <source>
        <dbReference type="EMBL" id="QSS60225.1"/>
    </source>
</evidence>
<feature type="region of interest" description="Disordered" evidence="7">
    <location>
        <begin position="386"/>
        <end position="454"/>
    </location>
</feature>
<dbReference type="AlphaFoldDB" id="A0A8A1M3N3"/>
<feature type="compositionally biased region" description="Polar residues" evidence="7">
    <location>
        <begin position="412"/>
        <end position="422"/>
    </location>
</feature>
<dbReference type="GO" id="GO:0098552">
    <property type="term" value="C:side of membrane"/>
    <property type="evidence" value="ECO:0007669"/>
    <property type="project" value="UniProtKB-KW"/>
</dbReference>
<evidence type="ECO:0000256" key="3">
    <source>
        <dbReference type="ARBA" id="ARBA00022729"/>
    </source>
</evidence>
<evidence type="ECO:0000256" key="4">
    <source>
        <dbReference type="ARBA" id="ARBA00023180"/>
    </source>
</evidence>
<comment type="function">
    <text evidence="6">Splits internally a 1,3-beta-glucan molecule and transfers the newly generated reducing end (the donor) to the non-reducing end of another 1,3-beta-glucan molecule (the acceptor) forming a 1,3-beta linkage, resulting in the elongation of 1,3-beta-glucan chains in the cell wall.</text>
</comment>
<evidence type="ECO:0000256" key="1">
    <source>
        <dbReference type="ARBA" id="ARBA00004609"/>
    </source>
</evidence>
<dbReference type="Gene3D" id="3.20.20.80">
    <property type="entry name" value="Glycosidases"/>
    <property type="match status" value="1"/>
</dbReference>